<dbReference type="RefSeq" id="WP_244314972.1">
    <property type="nucleotide sequence ID" value="NZ_CAJZAT010000201.1"/>
</dbReference>
<keyword evidence="5" id="KW-0798">TonB box</keyword>
<keyword evidence="3" id="KW-1134">Transmembrane beta strand</keyword>
<feature type="domain" description="TonB-dependent receptor-like beta-barrel" evidence="9">
    <location>
        <begin position="8"/>
        <end position="93"/>
    </location>
</feature>
<proteinExistence type="predicted"/>
<accession>A0ABX5KKD3</accession>
<keyword evidence="11" id="KW-1185">Reference proteome</keyword>
<evidence type="ECO:0000256" key="3">
    <source>
        <dbReference type="ARBA" id="ARBA00022452"/>
    </source>
</evidence>
<dbReference type="Gene3D" id="2.40.170.20">
    <property type="entry name" value="TonB-dependent receptor, beta-barrel domain"/>
    <property type="match status" value="1"/>
</dbReference>
<dbReference type="InterPro" id="IPR039426">
    <property type="entry name" value="TonB-dep_rcpt-like"/>
</dbReference>
<dbReference type="Pfam" id="PF00593">
    <property type="entry name" value="TonB_dep_Rec_b-barrel"/>
    <property type="match status" value="1"/>
</dbReference>
<evidence type="ECO:0000256" key="8">
    <source>
        <dbReference type="SAM" id="MobiDB-lite"/>
    </source>
</evidence>
<dbReference type="Proteomes" id="UP000245712">
    <property type="component" value="Unassembled WGS sequence"/>
</dbReference>
<keyword evidence="7" id="KW-0998">Cell outer membrane</keyword>
<protein>
    <submittedName>
        <fullName evidence="10">TonB-dependent receptor-like protein</fullName>
    </submittedName>
</protein>
<dbReference type="PANTHER" id="PTHR32552:SF82">
    <property type="entry name" value="FCUA PROTEIN"/>
    <property type="match status" value="1"/>
</dbReference>
<comment type="subcellular location">
    <subcellularLocation>
        <location evidence="1">Cell outer membrane</location>
        <topology evidence="1">Multi-pass membrane protein</topology>
    </subcellularLocation>
</comment>
<gene>
    <name evidence="10" type="ORF">C7402_11683</name>
</gene>
<reference evidence="10 11" key="1">
    <citation type="submission" date="2018-05" db="EMBL/GenBank/DDBJ databases">
        <title>Genomic Encyclopedia of Type Strains, Phase IV (KMG-V): Genome sequencing to study the core and pangenomes of soil and plant-associated prokaryotes.</title>
        <authorList>
            <person name="Whitman W."/>
        </authorList>
    </citation>
    <scope>NUCLEOTIDE SEQUENCE [LARGE SCALE GENOMIC DNA]</scope>
    <source>
        <strain evidence="10 11">SCZa-39</strain>
    </source>
</reference>
<evidence type="ECO:0000259" key="9">
    <source>
        <dbReference type="Pfam" id="PF00593"/>
    </source>
</evidence>
<dbReference type="EMBL" id="QEOB01000016">
    <property type="protein sequence ID" value="PVX76298.1"/>
    <property type="molecule type" value="Genomic_DNA"/>
</dbReference>
<sequence length="124" mass="13312">MYLDAKQIDSSDPTLVGKTPENTPHVTASLFAEYRVPVLAGLSVNGGIYYVGPRQVNNANQAQIGGYTLLSAGARYSTRVYGKRVSVQANLENAANRRYWSAAGSNQLGVGLGRTLELSSTLEF</sequence>
<dbReference type="InterPro" id="IPR036942">
    <property type="entry name" value="Beta-barrel_TonB_sf"/>
</dbReference>
<keyword evidence="2" id="KW-0813">Transport</keyword>
<evidence type="ECO:0000256" key="5">
    <source>
        <dbReference type="ARBA" id="ARBA00023077"/>
    </source>
</evidence>
<keyword evidence="6" id="KW-0472">Membrane</keyword>
<comment type="caution">
    <text evidence="10">The sequence shown here is derived from an EMBL/GenBank/DDBJ whole genome shotgun (WGS) entry which is preliminary data.</text>
</comment>
<evidence type="ECO:0000313" key="11">
    <source>
        <dbReference type="Proteomes" id="UP000245712"/>
    </source>
</evidence>
<evidence type="ECO:0000256" key="7">
    <source>
        <dbReference type="ARBA" id="ARBA00023237"/>
    </source>
</evidence>
<evidence type="ECO:0000256" key="4">
    <source>
        <dbReference type="ARBA" id="ARBA00022692"/>
    </source>
</evidence>
<organism evidence="10 11">
    <name type="scientific">Paraburkholderia unamae</name>
    <dbReference type="NCBI Taxonomy" id="219649"/>
    <lineage>
        <taxon>Bacteria</taxon>
        <taxon>Pseudomonadati</taxon>
        <taxon>Pseudomonadota</taxon>
        <taxon>Betaproteobacteria</taxon>
        <taxon>Burkholderiales</taxon>
        <taxon>Burkholderiaceae</taxon>
        <taxon>Paraburkholderia</taxon>
    </lineage>
</organism>
<keyword evidence="4" id="KW-0812">Transmembrane</keyword>
<dbReference type="SUPFAM" id="SSF56935">
    <property type="entry name" value="Porins"/>
    <property type="match status" value="1"/>
</dbReference>
<dbReference type="PANTHER" id="PTHR32552">
    <property type="entry name" value="FERRICHROME IRON RECEPTOR-RELATED"/>
    <property type="match status" value="1"/>
</dbReference>
<evidence type="ECO:0000256" key="2">
    <source>
        <dbReference type="ARBA" id="ARBA00022448"/>
    </source>
</evidence>
<dbReference type="InterPro" id="IPR000531">
    <property type="entry name" value="Beta-barrel_TonB"/>
</dbReference>
<evidence type="ECO:0000313" key="10">
    <source>
        <dbReference type="EMBL" id="PVX76298.1"/>
    </source>
</evidence>
<name>A0ABX5KKD3_9BURK</name>
<evidence type="ECO:0000256" key="1">
    <source>
        <dbReference type="ARBA" id="ARBA00004571"/>
    </source>
</evidence>
<feature type="region of interest" description="Disordered" evidence="8">
    <location>
        <begin position="1"/>
        <end position="22"/>
    </location>
</feature>
<evidence type="ECO:0000256" key="6">
    <source>
        <dbReference type="ARBA" id="ARBA00023136"/>
    </source>
</evidence>